<dbReference type="AlphaFoldDB" id="A0A543B3P4"/>
<dbReference type="Gene3D" id="3.90.1150.10">
    <property type="entry name" value="Aspartate Aminotransferase, domain 1"/>
    <property type="match status" value="1"/>
</dbReference>
<evidence type="ECO:0000256" key="3">
    <source>
        <dbReference type="RuleBase" id="RU003560"/>
    </source>
</evidence>
<keyword evidence="5" id="KW-1185">Reference proteome</keyword>
<reference evidence="4 5" key="1">
    <citation type="submission" date="2019-06" db="EMBL/GenBank/DDBJ databases">
        <title>Sequencing the genomes of 1000 actinobacteria strains.</title>
        <authorList>
            <person name="Klenk H.-P."/>
        </authorList>
    </citation>
    <scope>NUCLEOTIDE SEQUENCE [LARGE SCALE GENOMIC DNA]</scope>
    <source>
        <strain evidence="4 5">DSM 45928</strain>
    </source>
</reference>
<dbReference type="RefSeq" id="WP_142044752.1">
    <property type="nucleotide sequence ID" value="NZ_JBHTGS010000002.1"/>
</dbReference>
<keyword evidence="2 3" id="KW-0663">Pyridoxal phosphate</keyword>
<evidence type="ECO:0000256" key="2">
    <source>
        <dbReference type="ARBA" id="ARBA00022898"/>
    </source>
</evidence>
<dbReference type="InterPro" id="IPR015422">
    <property type="entry name" value="PyrdxlP-dep_Trfase_small"/>
</dbReference>
<comment type="caution">
    <text evidence="4">The sequence shown here is derived from an EMBL/GenBank/DDBJ whole genome shotgun (WGS) entry which is preliminary data.</text>
</comment>
<dbReference type="PROSITE" id="PS00600">
    <property type="entry name" value="AA_TRANSFER_CLASS_3"/>
    <property type="match status" value="1"/>
</dbReference>
<dbReference type="InterPro" id="IPR015421">
    <property type="entry name" value="PyrdxlP-dep_Trfase_major"/>
</dbReference>
<sequence length="435" mass="45828">MSNVYARSADSPPRAVRARGSLIWDETGRRYLDGSGGAIVVGVGHGATEVTDAIAAQLASVGYVHGSQFTTEAVDSYAADLATVLPMKDARIYPVSGGSEAVETALKLARSYHLARGEDRPVVIARTGSYHGNSRGALAVSGRPSLREPYTPWLSGTRFVAAAYEYRCPFPQAHPDGCAAEHARRLADTIDRCGANRVAAFIAEPIGGATTGACVPTPDYWPRMARVCRERGVLLIADEVMTGFGRTGRWFGCDHFGLRPDIMTLGKGAASGYWPLGLVACTGTVHDAQPANRFVHGFTYSHHPAGAAAGHAVLRLLRGILGGVAAKGDRLATALSAGLADHPHVGDVRGIGLLQAIELVADRSSASPFPRRRRVLEQVTRVAADDGMVVYGSTGCANGADGDLVLLGPPLVTTQDQLDTMAAKTIRAITEVLPR</sequence>
<evidence type="ECO:0000256" key="1">
    <source>
        <dbReference type="ARBA" id="ARBA00008954"/>
    </source>
</evidence>
<dbReference type="GO" id="GO:0030170">
    <property type="term" value="F:pyridoxal phosphate binding"/>
    <property type="evidence" value="ECO:0007669"/>
    <property type="project" value="InterPro"/>
</dbReference>
<evidence type="ECO:0008006" key="6">
    <source>
        <dbReference type="Google" id="ProtNLM"/>
    </source>
</evidence>
<protein>
    <recommendedName>
        <fullName evidence="6">Adenosylmethionine-8-amino-7-oxononanoate aminotransferase</fullName>
    </recommendedName>
</protein>
<organism evidence="4 5">
    <name type="scientific">Stackebrandtia endophytica</name>
    <dbReference type="NCBI Taxonomy" id="1496996"/>
    <lineage>
        <taxon>Bacteria</taxon>
        <taxon>Bacillati</taxon>
        <taxon>Actinomycetota</taxon>
        <taxon>Actinomycetes</taxon>
        <taxon>Glycomycetales</taxon>
        <taxon>Glycomycetaceae</taxon>
        <taxon>Stackebrandtia</taxon>
    </lineage>
</organism>
<evidence type="ECO:0000313" key="5">
    <source>
        <dbReference type="Proteomes" id="UP000317043"/>
    </source>
</evidence>
<dbReference type="Proteomes" id="UP000317043">
    <property type="component" value="Unassembled WGS sequence"/>
</dbReference>
<dbReference type="PANTHER" id="PTHR43094:SF1">
    <property type="entry name" value="AMINOTRANSFERASE CLASS-III"/>
    <property type="match status" value="1"/>
</dbReference>
<dbReference type="SUPFAM" id="SSF53383">
    <property type="entry name" value="PLP-dependent transferases"/>
    <property type="match status" value="1"/>
</dbReference>
<proteinExistence type="inferred from homology"/>
<dbReference type="PANTHER" id="PTHR43094">
    <property type="entry name" value="AMINOTRANSFERASE"/>
    <property type="match status" value="1"/>
</dbReference>
<dbReference type="CDD" id="cd00610">
    <property type="entry name" value="OAT_like"/>
    <property type="match status" value="1"/>
</dbReference>
<comment type="similarity">
    <text evidence="1 3">Belongs to the class-III pyridoxal-phosphate-dependent aminotransferase family.</text>
</comment>
<evidence type="ECO:0000313" key="4">
    <source>
        <dbReference type="EMBL" id="TQL79444.1"/>
    </source>
</evidence>
<dbReference type="EMBL" id="VFOW01000001">
    <property type="protein sequence ID" value="TQL79444.1"/>
    <property type="molecule type" value="Genomic_DNA"/>
</dbReference>
<dbReference type="InterPro" id="IPR049704">
    <property type="entry name" value="Aminotrans_3_PPA_site"/>
</dbReference>
<dbReference type="InterPro" id="IPR015424">
    <property type="entry name" value="PyrdxlP-dep_Trfase"/>
</dbReference>
<dbReference type="InterPro" id="IPR005814">
    <property type="entry name" value="Aminotrans_3"/>
</dbReference>
<dbReference type="GO" id="GO:0008483">
    <property type="term" value="F:transaminase activity"/>
    <property type="evidence" value="ECO:0007669"/>
    <property type="project" value="InterPro"/>
</dbReference>
<dbReference type="OrthoDB" id="9801834at2"/>
<name>A0A543B3P4_9ACTN</name>
<dbReference type="FunCoup" id="A0A543B3P4">
    <property type="interactions" value="192"/>
</dbReference>
<accession>A0A543B3P4</accession>
<dbReference type="InParanoid" id="A0A543B3P4"/>
<dbReference type="Gene3D" id="3.40.640.10">
    <property type="entry name" value="Type I PLP-dependent aspartate aminotransferase-like (Major domain)"/>
    <property type="match status" value="1"/>
</dbReference>
<gene>
    <name evidence="4" type="ORF">FB566_5050</name>
</gene>
<dbReference type="Pfam" id="PF00202">
    <property type="entry name" value="Aminotran_3"/>
    <property type="match status" value="1"/>
</dbReference>